<keyword evidence="7 8" id="KW-0520">NAD</keyword>
<evidence type="ECO:0000256" key="7">
    <source>
        <dbReference type="HAMAP-Rule" id="MF_01394"/>
    </source>
</evidence>
<evidence type="ECO:0000256" key="5">
    <source>
        <dbReference type="ARBA" id="ARBA00022989"/>
    </source>
</evidence>
<gene>
    <name evidence="9" type="primary">ndhC</name>
    <name evidence="7" type="synonym">nuoA</name>
    <name evidence="9" type="ORF">J8C05_09195</name>
</gene>
<evidence type="ECO:0000256" key="8">
    <source>
        <dbReference type="RuleBase" id="RU003639"/>
    </source>
</evidence>
<keyword evidence="4 7" id="KW-0812">Transmembrane</keyword>
<organism evidence="9 10">
    <name type="scientific">Chloracidobacterium sp. N</name>
    <dbReference type="NCBI Taxonomy" id="2821540"/>
    <lineage>
        <taxon>Bacteria</taxon>
        <taxon>Pseudomonadati</taxon>
        <taxon>Acidobacteriota</taxon>
        <taxon>Terriglobia</taxon>
        <taxon>Terriglobales</taxon>
        <taxon>Acidobacteriaceae</taxon>
        <taxon>Chloracidobacterium</taxon>
        <taxon>Chloracidobacterium aggregatum</taxon>
    </lineage>
</organism>
<dbReference type="EMBL" id="CP072642">
    <property type="protein sequence ID" value="QUV94992.1"/>
    <property type="molecule type" value="Genomic_DNA"/>
</dbReference>
<dbReference type="InterPro" id="IPR038430">
    <property type="entry name" value="NDAH_ubi_oxred_su3_sf"/>
</dbReference>
<dbReference type="PANTHER" id="PTHR11058">
    <property type="entry name" value="NADH-UBIQUINONE OXIDOREDUCTASE CHAIN 3"/>
    <property type="match status" value="1"/>
</dbReference>
<accession>A0ABX8B1W9</accession>
<name>A0ABX8B1W9_9BACT</name>
<keyword evidence="3 7" id="KW-0813">Transport</keyword>
<dbReference type="EC" id="7.1.1.-" evidence="7"/>
<keyword evidence="6 7" id="KW-0472">Membrane</keyword>
<dbReference type="Gene3D" id="1.20.58.1610">
    <property type="entry name" value="NADH:ubiquinone/plastoquinone oxidoreductase, chain 3"/>
    <property type="match status" value="1"/>
</dbReference>
<evidence type="ECO:0000256" key="3">
    <source>
        <dbReference type="ARBA" id="ARBA00022448"/>
    </source>
</evidence>
<proteinExistence type="inferred from homology"/>
<evidence type="ECO:0000313" key="10">
    <source>
        <dbReference type="Proteomes" id="UP000677668"/>
    </source>
</evidence>
<protein>
    <recommendedName>
        <fullName evidence="7">NADH-quinone oxidoreductase subunit A</fullName>
        <ecNumber evidence="7">7.1.1.-</ecNumber>
    </recommendedName>
    <alternativeName>
        <fullName evidence="7">NADH dehydrogenase I subunit A</fullName>
    </alternativeName>
    <alternativeName>
        <fullName evidence="7">NDH-1 subunit A</fullName>
    </alternativeName>
    <alternativeName>
        <fullName evidence="7">NUO1</fullName>
    </alternativeName>
</protein>
<dbReference type="InterPro" id="IPR023043">
    <property type="entry name" value="NAD(P)H_OxRDtase_bac/plastid"/>
</dbReference>
<evidence type="ECO:0000256" key="4">
    <source>
        <dbReference type="ARBA" id="ARBA00022692"/>
    </source>
</evidence>
<keyword evidence="7" id="KW-1003">Cell membrane</keyword>
<comment type="catalytic activity">
    <reaction evidence="7 8">
        <text>a quinone + NADH + 5 H(+)(in) = a quinol + NAD(+) + 4 H(+)(out)</text>
        <dbReference type="Rhea" id="RHEA:57888"/>
        <dbReference type="ChEBI" id="CHEBI:15378"/>
        <dbReference type="ChEBI" id="CHEBI:24646"/>
        <dbReference type="ChEBI" id="CHEBI:57540"/>
        <dbReference type="ChEBI" id="CHEBI:57945"/>
        <dbReference type="ChEBI" id="CHEBI:132124"/>
    </reaction>
</comment>
<evidence type="ECO:0000256" key="6">
    <source>
        <dbReference type="ARBA" id="ARBA00023136"/>
    </source>
</evidence>
<comment type="function">
    <text evidence="7">NDH-1 shuttles electrons from NADH, via FMN and iron-sulfur (Fe-S) centers, to quinones in the respiratory chain. The immediate electron acceptor for the enzyme in this species is believed to be ubiquinone. Couples the redox reaction to proton translocation (for every two electrons transferred, four hydrogen ions are translocated across the cytoplasmic membrane), and thus conserves the redox energy in a proton gradient.</text>
</comment>
<dbReference type="Proteomes" id="UP000677668">
    <property type="component" value="Chromosome 1"/>
</dbReference>
<keyword evidence="10" id="KW-1185">Reference proteome</keyword>
<feature type="transmembrane region" description="Helical" evidence="7">
    <location>
        <begin position="12"/>
        <end position="34"/>
    </location>
</feature>
<evidence type="ECO:0000256" key="1">
    <source>
        <dbReference type="ARBA" id="ARBA00004141"/>
    </source>
</evidence>
<feature type="transmembrane region" description="Helical" evidence="7">
    <location>
        <begin position="65"/>
        <end position="86"/>
    </location>
</feature>
<keyword evidence="7" id="KW-0830">Ubiquinone</keyword>
<feature type="transmembrane region" description="Helical" evidence="7">
    <location>
        <begin position="92"/>
        <end position="114"/>
    </location>
</feature>
<comment type="similarity">
    <text evidence="2 7 8">Belongs to the complex I subunit 3 family.</text>
</comment>
<evidence type="ECO:0000313" key="9">
    <source>
        <dbReference type="EMBL" id="QUV94992.1"/>
    </source>
</evidence>
<evidence type="ECO:0000256" key="2">
    <source>
        <dbReference type="ARBA" id="ARBA00008472"/>
    </source>
</evidence>
<keyword evidence="5 7" id="KW-1133">Transmembrane helix</keyword>
<comment type="subunit">
    <text evidence="7">NDH-1 is composed of 14 different subunits. Subunits NuoA, H, J, K, L, M, N constitute the membrane sector of the complex.</text>
</comment>
<sequence length="123" mass="13950">MPVRGPIMGYIPIAILFAIALAIPVGALTVGRFVRRTVMTPEKMMSYECGVDPVSDARERISVRYYVIAMLFLIFDVETIFLFPWAVIFDQLALFGLIEAFIFIGILVVGYYYAWRKGALDWA</sequence>
<dbReference type="InterPro" id="IPR000440">
    <property type="entry name" value="NADH_UbQ/plastoQ_OxRdtase_su3"/>
</dbReference>
<dbReference type="Pfam" id="PF00507">
    <property type="entry name" value="Oxidored_q4"/>
    <property type="match status" value="1"/>
</dbReference>
<keyword evidence="7" id="KW-1278">Translocase</keyword>
<keyword evidence="7 8" id="KW-0874">Quinone</keyword>
<dbReference type="HAMAP" id="MF_01394">
    <property type="entry name" value="NDH1_NuoA"/>
    <property type="match status" value="1"/>
</dbReference>
<reference evidence="9 10" key="1">
    <citation type="submission" date="2021-03" db="EMBL/GenBank/DDBJ databases">
        <title>Genomic and phenotypic characterization of Chloracidobacterium isolates provides evidence for multiple species.</title>
        <authorList>
            <person name="Saini M.K."/>
            <person name="Costas A.M.G."/>
            <person name="Tank M."/>
            <person name="Bryant D.A."/>
        </authorList>
    </citation>
    <scope>NUCLEOTIDE SEQUENCE [LARGE SCALE GENOMIC DNA]</scope>
    <source>
        <strain evidence="9 10">N</strain>
    </source>
</reference>
<dbReference type="GO" id="GO:0016491">
    <property type="term" value="F:oxidoreductase activity"/>
    <property type="evidence" value="ECO:0007669"/>
    <property type="project" value="UniProtKB-KW"/>
</dbReference>
<comment type="subcellular location">
    <subcellularLocation>
        <location evidence="7 8">Cell membrane</location>
        <topology evidence="7 8">Multi-pass membrane protein</topology>
    </subcellularLocation>
    <subcellularLocation>
        <location evidence="1">Membrane</location>
        <topology evidence="1">Multi-pass membrane protein</topology>
    </subcellularLocation>
</comment>
<keyword evidence="9" id="KW-0560">Oxidoreductase</keyword>
<dbReference type="PANTHER" id="PTHR11058:SF9">
    <property type="entry name" value="NADH-UBIQUINONE OXIDOREDUCTASE CHAIN 3"/>
    <property type="match status" value="1"/>
</dbReference>